<keyword evidence="3 7" id="KW-0812">Transmembrane</keyword>
<protein>
    <submittedName>
        <fullName evidence="9">Affinity nitrate transporter 2</fullName>
    </submittedName>
</protein>
<dbReference type="InterPro" id="IPR036259">
    <property type="entry name" value="MFS_trans_sf"/>
</dbReference>
<sequence>MAPPFGFASGSSTPATSYGSICRDNHDAGCIESVADATGLLATNNDDSVGGDEDSLFLDNQEEKQQRLLQRVHDFSLPVNPDKAYRATQLRLLNFQRPHMRAFHCSWLCFFAAWLVWFSVAPLLPYVQESLSITKQDLWTSNLWSMAGAVVLRFLLGPLCDQNGAKVILTSVLAVCAILTGSMGFLTGNSFTTFLVLRTLVGCVGGTLVPAQYWVTAHFVPAICGTTMAMVAGWGAMGGGIAQIFMGSIVFPICLQLCHDDADLAWRVALLVPASIALLIAYLSYQYADDTPLGSVHEVQQAGLLQARSAVDSFRAGAVNLNAWLLFLQFGAGLGIELTMESGISVHLAERFHLSLSQASSLASLFGLMNIFARGLGGWISDQMHQRYSLRGRLVIQWVFMVLEGGMIFVFCRTTTLQSTLVAMVVFAMLGQMSMGTCFGIVPYVDPANTGTIAGIVGAGGNVGAIWLSSVFRNASSDMAAFQVMGFFCIAMSLLTPLIVIRGYRGICFGTERAAVGQATATGTASNNPQRKHRLKPLQSPLLVPRNVLVVRLGRAEESDEP</sequence>
<feature type="transmembrane region" description="Helical" evidence="7">
    <location>
        <begin position="138"/>
        <end position="155"/>
    </location>
</feature>
<feature type="transmembrane region" description="Helical" evidence="7">
    <location>
        <begin position="240"/>
        <end position="258"/>
    </location>
</feature>
<proteinExistence type="inferred from homology"/>
<feature type="transmembrane region" description="Helical" evidence="7">
    <location>
        <begin position="393"/>
        <end position="412"/>
    </location>
</feature>
<feature type="transmembrane region" description="Helical" evidence="7">
    <location>
        <begin position="191"/>
        <end position="209"/>
    </location>
</feature>
<feature type="transmembrane region" description="Helical" evidence="7">
    <location>
        <begin position="167"/>
        <end position="185"/>
    </location>
</feature>
<evidence type="ECO:0000313" key="10">
    <source>
        <dbReference type="Proteomes" id="UP001153069"/>
    </source>
</evidence>
<keyword evidence="6 7" id="KW-0472">Membrane</keyword>
<keyword evidence="5" id="KW-0534">Nitrate assimilation</keyword>
<comment type="caution">
    <text evidence="9">The sequence shown here is derived from an EMBL/GenBank/DDBJ whole genome shotgun (WGS) entry which is preliminary data.</text>
</comment>
<dbReference type="PANTHER" id="PTHR23515">
    <property type="entry name" value="HIGH-AFFINITY NITRATE TRANSPORTER 2.3"/>
    <property type="match status" value="1"/>
</dbReference>
<dbReference type="InterPro" id="IPR044772">
    <property type="entry name" value="NO3_transporter"/>
</dbReference>
<organism evidence="9 10">
    <name type="scientific">Seminavis robusta</name>
    <dbReference type="NCBI Taxonomy" id="568900"/>
    <lineage>
        <taxon>Eukaryota</taxon>
        <taxon>Sar</taxon>
        <taxon>Stramenopiles</taxon>
        <taxon>Ochrophyta</taxon>
        <taxon>Bacillariophyta</taxon>
        <taxon>Bacillariophyceae</taxon>
        <taxon>Bacillariophycidae</taxon>
        <taxon>Naviculales</taxon>
        <taxon>Naviculaceae</taxon>
        <taxon>Seminavis</taxon>
    </lineage>
</organism>
<dbReference type="InterPro" id="IPR011701">
    <property type="entry name" value="MFS"/>
</dbReference>
<dbReference type="Proteomes" id="UP001153069">
    <property type="component" value="Unassembled WGS sequence"/>
</dbReference>
<keyword evidence="4 7" id="KW-1133">Transmembrane helix</keyword>
<dbReference type="GO" id="GO:0042128">
    <property type="term" value="P:nitrate assimilation"/>
    <property type="evidence" value="ECO:0007669"/>
    <property type="project" value="UniProtKB-KW"/>
</dbReference>
<dbReference type="Gene3D" id="1.20.1250.20">
    <property type="entry name" value="MFS general substrate transporter like domains"/>
    <property type="match status" value="2"/>
</dbReference>
<comment type="subcellular location">
    <subcellularLocation>
        <location evidence="1">Membrane</location>
        <topology evidence="1">Multi-pass membrane protein</topology>
    </subcellularLocation>
</comment>
<evidence type="ECO:0000256" key="2">
    <source>
        <dbReference type="ARBA" id="ARBA00008432"/>
    </source>
</evidence>
<name>A0A9N8EZQ6_9STRA</name>
<evidence type="ECO:0000256" key="6">
    <source>
        <dbReference type="ARBA" id="ARBA00023136"/>
    </source>
</evidence>
<dbReference type="SUPFAM" id="SSF103473">
    <property type="entry name" value="MFS general substrate transporter"/>
    <property type="match status" value="1"/>
</dbReference>
<feature type="domain" description="Major facilitator superfamily (MFS) profile" evidence="8">
    <location>
        <begin position="102"/>
        <end position="504"/>
    </location>
</feature>
<feature type="transmembrane region" description="Helical" evidence="7">
    <location>
        <begin position="484"/>
        <end position="504"/>
    </location>
</feature>
<dbReference type="Pfam" id="PF07690">
    <property type="entry name" value="MFS_1"/>
    <property type="match status" value="1"/>
</dbReference>
<feature type="transmembrane region" description="Helical" evidence="7">
    <location>
        <begin position="105"/>
        <end position="126"/>
    </location>
</feature>
<evidence type="ECO:0000256" key="4">
    <source>
        <dbReference type="ARBA" id="ARBA00022989"/>
    </source>
</evidence>
<dbReference type="PROSITE" id="PS50850">
    <property type="entry name" value="MFS"/>
    <property type="match status" value="1"/>
</dbReference>
<dbReference type="GO" id="GO:0016020">
    <property type="term" value="C:membrane"/>
    <property type="evidence" value="ECO:0007669"/>
    <property type="project" value="UniProtKB-SubCell"/>
</dbReference>
<gene>
    <name evidence="9" type="ORF">SEMRO_2046_G312490.1</name>
</gene>
<comment type="similarity">
    <text evidence="2">Belongs to the major facilitator superfamily. Nitrate/nitrite porter (TC 2.A.1.8) family.</text>
</comment>
<evidence type="ECO:0000256" key="7">
    <source>
        <dbReference type="SAM" id="Phobius"/>
    </source>
</evidence>
<dbReference type="OrthoDB" id="434240at2759"/>
<dbReference type="InterPro" id="IPR020846">
    <property type="entry name" value="MFS_dom"/>
</dbReference>
<feature type="transmembrane region" description="Helical" evidence="7">
    <location>
        <begin position="421"/>
        <end position="445"/>
    </location>
</feature>
<accession>A0A9N8EZQ6</accession>
<feature type="transmembrane region" description="Helical" evidence="7">
    <location>
        <begin position="352"/>
        <end position="373"/>
    </location>
</feature>
<reference evidence="9" key="1">
    <citation type="submission" date="2020-06" db="EMBL/GenBank/DDBJ databases">
        <authorList>
            <consortium name="Plant Systems Biology data submission"/>
        </authorList>
    </citation>
    <scope>NUCLEOTIDE SEQUENCE</scope>
    <source>
        <strain evidence="9">D6</strain>
    </source>
</reference>
<feature type="transmembrane region" description="Helical" evidence="7">
    <location>
        <begin position="451"/>
        <end position="472"/>
    </location>
</feature>
<feature type="transmembrane region" description="Helical" evidence="7">
    <location>
        <begin position="265"/>
        <end position="285"/>
    </location>
</feature>
<evidence type="ECO:0000313" key="9">
    <source>
        <dbReference type="EMBL" id="CAB9527690.1"/>
    </source>
</evidence>
<evidence type="ECO:0000256" key="3">
    <source>
        <dbReference type="ARBA" id="ARBA00022692"/>
    </source>
</evidence>
<evidence type="ECO:0000256" key="5">
    <source>
        <dbReference type="ARBA" id="ARBA00023063"/>
    </source>
</evidence>
<evidence type="ECO:0000256" key="1">
    <source>
        <dbReference type="ARBA" id="ARBA00004141"/>
    </source>
</evidence>
<dbReference type="AlphaFoldDB" id="A0A9N8EZQ6"/>
<evidence type="ECO:0000259" key="8">
    <source>
        <dbReference type="PROSITE" id="PS50850"/>
    </source>
</evidence>
<dbReference type="GO" id="GO:0015112">
    <property type="term" value="F:nitrate transmembrane transporter activity"/>
    <property type="evidence" value="ECO:0007669"/>
    <property type="project" value="InterPro"/>
</dbReference>
<keyword evidence="10" id="KW-1185">Reference proteome</keyword>
<dbReference type="EMBL" id="CAICTM010002044">
    <property type="protein sequence ID" value="CAB9527690.1"/>
    <property type="molecule type" value="Genomic_DNA"/>
</dbReference>